<reference evidence="1" key="1">
    <citation type="submission" date="2018-02" db="EMBL/GenBank/DDBJ databases">
        <title>Rhizophora mucronata_Transcriptome.</title>
        <authorList>
            <person name="Meera S.P."/>
            <person name="Sreeshan A."/>
            <person name="Augustine A."/>
        </authorList>
    </citation>
    <scope>NUCLEOTIDE SEQUENCE</scope>
    <source>
        <tissue evidence="1">Leaf</tissue>
    </source>
</reference>
<name>A0A2P2NB98_RHIMU</name>
<proteinExistence type="predicted"/>
<protein>
    <submittedName>
        <fullName evidence="1">Uncharacterized protein</fullName>
    </submittedName>
</protein>
<sequence>MYKRIIKPNMRTTKSHSDCNQYEYNSLCSWKKKFAVKRNQQMLVSLTNRFKLYMTTKS</sequence>
<dbReference type="AlphaFoldDB" id="A0A2P2NB98"/>
<evidence type="ECO:0000313" key="1">
    <source>
        <dbReference type="EMBL" id="MBX39748.1"/>
    </source>
</evidence>
<accession>A0A2P2NB98</accession>
<dbReference type="EMBL" id="GGEC01059264">
    <property type="protein sequence ID" value="MBX39748.1"/>
    <property type="molecule type" value="Transcribed_RNA"/>
</dbReference>
<organism evidence="1">
    <name type="scientific">Rhizophora mucronata</name>
    <name type="common">Asiatic mangrove</name>
    <dbReference type="NCBI Taxonomy" id="61149"/>
    <lineage>
        <taxon>Eukaryota</taxon>
        <taxon>Viridiplantae</taxon>
        <taxon>Streptophyta</taxon>
        <taxon>Embryophyta</taxon>
        <taxon>Tracheophyta</taxon>
        <taxon>Spermatophyta</taxon>
        <taxon>Magnoliopsida</taxon>
        <taxon>eudicotyledons</taxon>
        <taxon>Gunneridae</taxon>
        <taxon>Pentapetalae</taxon>
        <taxon>rosids</taxon>
        <taxon>fabids</taxon>
        <taxon>Malpighiales</taxon>
        <taxon>Rhizophoraceae</taxon>
        <taxon>Rhizophora</taxon>
    </lineage>
</organism>